<evidence type="ECO:0000313" key="1">
    <source>
        <dbReference type="EMBL" id="CAG8679688.1"/>
    </source>
</evidence>
<dbReference type="EMBL" id="CAJVPM010031355">
    <property type="protein sequence ID" value="CAG8679688.1"/>
    <property type="molecule type" value="Genomic_DNA"/>
</dbReference>
<feature type="non-terminal residue" evidence="1">
    <location>
        <position position="90"/>
    </location>
</feature>
<sequence length="90" mass="10861">RNIDKNKIYLKKNSHPSWHELEKKFKLGYGRKYDEDKDKAADMKAYNIENCEFKVFERDNIYDAIKTISSNDELVRNKRLFLKAHAEQHQ</sequence>
<evidence type="ECO:0000313" key="2">
    <source>
        <dbReference type="Proteomes" id="UP000789860"/>
    </source>
</evidence>
<organism evidence="1 2">
    <name type="scientific">Scutellospora calospora</name>
    <dbReference type="NCBI Taxonomy" id="85575"/>
    <lineage>
        <taxon>Eukaryota</taxon>
        <taxon>Fungi</taxon>
        <taxon>Fungi incertae sedis</taxon>
        <taxon>Mucoromycota</taxon>
        <taxon>Glomeromycotina</taxon>
        <taxon>Glomeromycetes</taxon>
        <taxon>Diversisporales</taxon>
        <taxon>Gigasporaceae</taxon>
        <taxon>Scutellospora</taxon>
    </lineage>
</organism>
<dbReference type="Proteomes" id="UP000789860">
    <property type="component" value="Unassembled WGS sequence"/>
</dbReference>
<keyword evidence="2" id="KW-1185">Reference proteome</keyword>
<gene>
    <name evidence="1" type="ORF">SCALOS_LOCUS9689</name>
</gene>
<comment type="caution">
    <text evidence="1">The sequence shown here is derived from an EMBL/GenBank/DDBJ whole genome shotgun (WGS) entry which is preliminary data.</text>
</comment>
<name>A0ACA9NZ48_9GLOM</name>
<feature type="non-terminal residue" evidence="1">
    <location>
        <position position="1"/>
    </location>
</feature>
<accession>A0ACA9NZ48</accession>
<proteinExistence type="predicted"/>
<protein>
    <submittedName>
        <fullName evidence="1">2834_t:CDS:1</fullName>
    </submittedName>
</protein>
<reference evidence="1" key="1">
    <citation type="submission" date="2021-06" db="EMBL/GenBank/DDBJ databases">
        <authorList>
            <person name="Kallberg Y."/>
            <person name="Tangrot J."/>
            <person name="Rosling A."/>
        </authorList>
    </citation>
    <scope>NUCLEOTIDE SEQUENCE</scope>
    <source>
        <strain evidence="1">AU212A</strain>
    </source>
</reference>